<dbReference type="Gene3D" id="1.20.1280.50">
    <property type="match status" value="1"/>
</dbReference>
<dbReference type="InterPro" id="IPR036047">
    <property type="entry name" value="F-box-like_dom_sf"/>
</dbReference>
<dbReference type="InterPro" id="IPR001810">
    <property type="entry name" value="F-box_dom"/>
</dbReference>
<dbReference type="InterPro" id="IPR006527">
    <property type="entry name" value="F-box-assoc_dom_typ1"/>
</dbReference>
<dbReference type="Pfam" id="PF07734">
    <property type="entry name" value="FBA_1"/>
    <property type="match status" value="1"/>
</dbReference>
<name>A0A2N9EPI1_FAGSY</name>
<dbReference type="SMART" id="SM00256">
    <property type="entry name" value="FBOX"/>
    <property type="match status" value="1"/>
</dbReference>
<evidence type="ECO:0000259" key="1">
    <source>
        <dbReference type="PROSITE" id="PS50181"/>
    </source>
</evidence>
<accession>A0A2N9EPI1</accession>
<proteinExistence type="predicted"/>
<dbReference type="Pfam" id="PF00646">
    <property type="entry name" value="F-box"/>
    <property type="match status" value="1"/>
</dbReference>
<organism evidence="2">
    <name type="scientific">Fagus sylvatica</name>
    <name type="common">Beechnut</name>
    <dbReference type="NCBI Taxonomy" id="28930"/>
    <lineage>
        <taxon>Eukaryota</taxon>
        <taxon>Viridiplantae</taxon>
        <taxon>Streptophyta</taxon>
        <taxon>Embryophyta</taxon>
        <taxon>Tracheophyta</taxon>
        <taxon>Spermatophyta</taxon>
        <taxon>Magnoliopsida</taxon>
        <taxon>eudicotyledons</taxon>
        <taxon>Gunneridae</taxon>
        <taxon>Pentapetalae</taxon>
        <taxon>rosids</taxon>
        <taxon>fabids</taxon>
        <taxon>Fagales</taxon>
        <taxon>Fagaceae</taxon>
        <taxon>Fagus</taxon>
    </lineage>
</organism>
<reference evidence="2" key="1">
    <citation type="submission" date="2018-02" db="EMBL/GenBank/DDBJ databases">
        <authorList>
            <person name="Cohen D.B."/>
            <person name="Kent A.D."/>
        </authorList>
    </citation>
    <scope>NUCLEOTIDE SEQUENCE</scope>
</reference>
<protein>
    <recommendedName>
        <fullName evidence="1">F-box domain-containing protein</fullName>
    </recommendedName>
</protein>
<dbReference type="InterPro" id="IPR050796">
    <property type="entry name" value="SCF_F-box_component"/>
</dbReference>
<dbReference type="PANTHER" id="PTHR31672:SF13">
    <property type="entry name" value="F-BOX PROTEIN CPR30-LIKE"/>
    <property type="match status" value="1"/>
</dbReference>
<dbReference type="CDD" id="cd22157">
    <property type="entry name" value="F-box_AtFBW1-like"/>
    <property type="match status" value="1"/>
</dbReference>
<gene>
    <name evidence="3" type="ORF">FSB_LOCUS24230</name>
    <name evidence="2" type="ORF">FSB_LOCUS8619</name>
</gene>
<dbReference type="EMBL" id="OIVN01001662">
    <property type="protein sequence ID" value="SPC96348.1"/>
    <property type="molecule type" value="Genomic_DNA"/>
</dbReference>
<feature type="domain" description="F-box" evidence="1">
    <location>
        <begin position="1"/>
        <end position="46"/>
    </location>
</feature>
<dbReference type="SUPFAM" id="SSF81383">
    <property type="entry name" value="F-box domain"/>
    <property type="match status" value="1"/>
</dbReference>
<evidence type="ECO:0000313" key="2">
    <source>
        <dbReference type="EMBL" id="SPC80737.1"/>
    </source>
</evidence>
<dbReference type="AlphaFoldDB" id="A0A2N9EPI1"/>
<dbReference type="EMBL" id="OIVN01000469">
    <property type="protein sequence ID" value="SPC80737.1"/>
    <property type="molecule type" value="Genomic_DNA"/>
</dbReference>
<sequence length="316" mass="35805">MASSHLPQEVVEDILSRLPVKSLKRFKCLNKSWCALIQSPTFIAQHHHPSSQSNNACLLVKHQDYITKKNMLSLIPNDCNHHHGELDMSVNLGLPFFNEDMQSLQVKSACINGIVCLYGGVCNTDIVLWNPAMREFKVVPSCPIDYPPYADYSFEGLGFGYDAKTKDYKVVRMVYFWEVHGPDYPQLIQSILAFDMSHEVFRWMALPLGNLRDVRTKKSFNVLDSCIAVIVHVVDGVEKSFDIWVMCEYGVEESWTKQFKIGPISGVDRPLGFGNNDNLLLVDHKGKVVSCDSNTHEIKNLNIRGVPLSLQTPLKY</sequence>
<dbReference type="PROSITE" id="PS50181">
    <property type="entry name" value="FBOX"/>
    <property type="match status" value="1"/>
</dbReference>
<dbReference type="PANTHER" id="PTHR31672">
    <property type="entry name" value="BNACNNG10540D PROTEIN"/>
    <property type="match status" value="1"/>
</dbReference>
<evidence type="ECO:0000313" key="3">
    <source>
        <dbReference type="EMBL" id="SPC96348.1"/>
    </source>
</evidence>